<accession>A0A1G8BSS2</accession>
<keyword evidence="6 9" id="KW-1133">Transmembrane helix</keyword>
<keyword evidence="3 8" id="KW-0813">Transport</keyword>
<feature type="transmembrane region" description="Helical" evidence="9">
    <location>
        <begin position="34"/>
        <end position="54"/>
    </location>
</feature>
<evidence type="ECO:0000256" key="4">
    <source>
        <dbReference type="ARBA" id="ARBA00022475"/>
    </source>
</evidence>
<keyword evidence="11" id="KW-1185">Reference proteome</keyword>
<evidence type="ECO:0000313" key="10">
    <source>
        <dbReference type="EMBL" id="SDH36133.1"/>
    </source>
</evidence>
<organism evidence="10 11">
    <name type="scientific">Pseudomonas panipatensis</name>
    <dbReference type="NCBI Taxonomy" id="428992"/>
    <lineage>
        <taxon>Bacteria</taxon>
        <taxon>Pseudomonadati</taxon>
        <taxon>Pseudomonadota</taxon>
        <taxon>Gammaproteobacteria</taxon>
        <taxon>Pseudomonadales</taxon>
        <taxon>Pseudomonadaceae</taxon>
        <taxon>Pseudomonas</taxon>
    </lineage>
</organism>
<sequence>MLAHVIPLCLALLVLAVLLTVARLVRGPSVADRILALDTLSVEAIALIVLFGIWRGSGLYFEAALLIAVMGFVSTVALCKFLLRGDIIE</sequence>
<dbReference type="Pfam" id="PF04066">
    <property type="entry name" value="MrpF_PhaF"/>
    <property type="match status" value="1"/>
</dbReference>
<proteinExistence type="inferred from homology"/>
<comment type="subcellular location">
    <subcellularLocation>
        <location evidence="1 8">Cell membrane</location>
        <topology evidence="1 8">Multi-pass membrane protein</topology>
    </subcellularLocation>
</comment>
<dbReference type="PIRSF" id="PIRSF028784">
    <property type="entry name" value="MrpF"/>
    <property type="match status" value="1"/>
</dbReference>
<name>A0A1G8BSS2_9PSED</name>
<dbReference type="STRING" id="428992.SAMN05216272_101205"/>
<evidence type="ECO:0000256" key="6">
    <source>
        <dbReference type="ARBA" id="ARBA00022989"/>
    </source>
</evidence>
<keyword evidence="8" id="KW-0050">Antiport</keyword>
<dbReference type="GO" id="GO:0005886">
    <property type="term" value="C:plasma membrane"/>
    <property type="evidence" value="ECO:0007669"/>
    <property type="project" value="UniProtKB-SubCell"/>
</dbReference>
<evidence type="ECO:0000256" key="2">
    <source>
        <dbReference type="ARBA" id="ARBA00009212"/>
    </source>
</evidence>
<dbReference type="OrthoDB" id="9800226at2"/>
<evidence type="ECO:0000313" key="11">
    <source>
        <dbReference type="Proteomes" id="UP000199636"/>
    </source>
</evidence>
<dbReference type="NCBIfam" id="NF004812">
    <property type="entry name" value="PRK06161.1"/>
    <property type="match status" value="1"/>
</dbReference>
<dbReference type="PANTHER" id="PTHR34702:SF1">
    <property type="entry name" value="NA(+)_H(+) ANTIPORTER SUBUNIT F"/>
    <property type="match status" value="1"/>
</dbReference>
<evidence type="ECO:0000256" key="8">
    <source>
        <dbReference type="PIRNR" id="PIRNR028784"/>
    </source>
</evidence>
<keyword evidence="8" id="KW-0406">Ion transport</keyword>
<keyword evidence="7 8" id="KW-0472">Membrane</keyword>
<evidence type="ECO:0000256" key="3">
    <source>
        <dbReference type="ARBA" id="ARBA00022448"/>
    </source>
</evidence>
<evidence type="ECO:0000256" key="7">
    <source>
        <dbReference type="ARBA" id="ARBA00023136"/>
    </source>
</evidence>
<protein>
    <submittedName>
        <fullName evidence="10">Multicomponent K+:H+ antiporter subunit F</fullName>
    </submittedName>
</protein>
<evidence type="ECO:0000256" key="1">
    <source>
        <dbReference type="ARBA" id="ARBA00004651"/>
    </source>
</evidence>
<dbReference type="Proteomes" id="UP000199636">
    <property type="component" value="Unassembled WGS sequence"/>
</dbReference>
<reference evidence="11" key="1">
    <citation type="submission" date="2016-10" db="EMBL/GenBank/DDBJ databases">
        <authorList>
            <person name="Varghese N."/>
            <person name="Submissions S."/>
        </authorList>
    </citation>
    <scope>NUCLEOTIDE SEQUENCE [LARGE SCALE GENOMIC DNA]</scope>
    <source>
        <strain evidence="11">CCM 7469</strain>
    </source>
</reference>
<keyword evidence="5 9" id="KW-0812">Transmembrane</keyword>
<dbReference type="GO" id="GO:0015385">
    <property type="term" value="F:sodium:proton antiporter activity"/>
    <property type="evidence" value="ECO:0007669"/>
    <property type="project" value="TreeGrafter"/>
</dbReference>
<comment type="similarity">
    <text evidence="2 8">Belongs to the CPA3 antiporters (TC 2.A.63) subunit F family.</text>
</comment>
<dbReference type="PANTHER" id="PTHR34702">
    <property type="entry name" value="NA(+)/H(+) ANTIPORTER SUBUNIT F1"/>
    <property type="match status" value="1"/>
</dbReference>
<evidence type="ECO:0000256" key="5">
    <source>
        <dbReference type="ARBA" id="ARBA00022692"/>
    </source>
</evidence>
<dbReference type="AlphaFoldDB" id="A0A1G8BSS2"/>
<keyword evidence="4 8" id="KW-1003">Cell membrane</keyword>
<dbReference type="RefSeq" id="WP_090259924.1">
    <property type="nucleotide sequence ID" value="NZ_FNDS01000001.1"/>
</dbReference>
<feature type="transmembrane region" description="Helical" evidence="9">
    <location>
        <begin position="61"/>
        <end position="83"/>
    </location>
</feature>
<dbReference type="EMBL" id="FNDS01000001">
    <property type="protein sequence ID" value="SDH36133.1"/>
    <property type="molecule type" value="Genomic_DNA"/>
</dbReference>
<evidence type="ECO:0000256" key="9">
    <source>
        <dbReference type="SAM" id="Phobius"/>
    </source>
</evidence>
<dbReference type="InterPro" id="IPR007208">
    <property type="entry name" value="MrpF/PhaF-like"/>
</dbReference>
<gene>
    <name evidence="10" type="ORF">SAMN05216272_101205</name>
</gene>